<feature type="transmembrane region" description="Helical" evidence="1">
    <location>
        <begin position="21"/>
        <end position="43"/>
    </location>
</feature>
<name>A0A4Q2SIP9_9ACTN</name>
<dbReference type="EMBL" id="SDWU01000004">
    <property type="protein sequence ID" value="RYC03738.1"/>
    <property type="molecule type" value="Genomic_DNA"/>
</dbReference>
<dbReference type="Pfam" id="PF11271">
    <property type="entry name" value="PorA"/>
    <property type="match status" value="1"/>
</dbReference>
<keyword evidence="1" id="KW-1133">Transmembrane helix</keyword>
<dbReference type="InterPro" id="IPR021424">
    <property type="entry name" value="PorA"/>
</dbReference>
<evidence type="ECO:0000313" key="2">
    <source>
        <dbReference type="EMBL" id="RYC03738.1"/>
    </source>
</evidence>
<accession>A0A4Q2SIP9</accession>
<evidence type="ECO:0000313" key="3">
    <source>
        <dbReference type="Proteomes" id="UP000293291"/>
    </source>
</evidence>
<proteinExistence type="predicted"/>
<comment type="caution">
    <text evidence="2">The sequence shown here is derived from an EMBL/GenBank/DDBJ whole genome shotgun (WGS) entry which is preliminary data.</text>
</comment>
<dbReference type="AlphaFoldDB" id="A0A4Q2SIP9"/>
<keyword evidence="1" id="KW-0812">Transmembrane</keyword>
<feature type="transmembrane region" description="Helical" evidence="1">
    <location>
        <begin position="313"/>
        <end position="333"/>
    </location>
</feature>
<keyword evidence="1" id="KW-0472">Membrane</keyword>
<dbReference type="OrthoDB" id="153031at2"/>
<dbReference type="Proteomes" id="UP000293291">
    <property type="component" value="Unassembled WGS sequence"/>
</dbReference>
<keyword evidence="3" id="KW-1185">Reference proteome</keyword>
<reference evidence="2 3" key="1">
    <citation type="submission" date="2019-01" db="EMBL/GenBank/DDBJ databases">
        <title>Novel species of Nocardioides.</title>
        <authorList>
            <person name="Liu Q."/>
            <person name="Xin Y.-H."/>
        </authorList>
    </citation>
    <scope>NUCLEOTIDE SEQUENCE [LARGE SCALE GENOMIC DNA]</scope>
    <source>
        <strain evidence="2 3">CGMCC 4.6875</strain>
    </source>
</reference>
<sequence>MVTFARRVTTNTEERRVGKKLGVILTGLGVFVLGVALLARFYAYDRLAVVPLDQDTVSVSEGPDATIFDIATQQEITVDLVSTRNVVGDVEASEEASDELGRDIAVWETLVYTDEPGAEIDADNPPRSGTHDRVAFDRHTGETVVCCETFTSTTADDRGVEQPEATAFEGLYFKFPFQTEKKTYQFWDGSLGEAPDIEFQEVETIEGLEVYRFEQVIPATTVATINAPASIFGIDEEGDVSLDRVYSNTRTLWIEPETGVIIRGQEDQLTVAEYEGEQVATLTDVVIGYNPETISDNVDTYSSLSSQLKAIRIWVPIVGGVLGLLLLVAGLLLMRRRREGSAHAG</sequence>
<evidence type="ECO:0000256" key="1">
    <source>
        <dbReference type="SAM" id="Phobius"/>
    </source>
</evidence>
<gene>
    <name evidence="2" type="ORF">EUA07_04690</name>
</gene>
<protein>
    <submittedName>
        <fullName evidence="2">DUF3068 domain-containing protein</fullName>
    </submittedName>
</protein>
<organism evidence="2 3">
    <name type="scientific">Nocardioides ganghwensis</name>
    <dbReference type="NCBI Taxonomy" id="252230"/>
    <lineage>
        <taxon>Bacteria</taxon>
        <taxon>Bacillati</taxon>
        <taxon>Actinomycetota</taxon>
        <taxon>Actinomycetes</taxon>
        <taxon>Propionibacteriales</taxon>
        <taxon>Nocardioidaceae</taxon>
        <taxon>Nocardioides</taxon>
    </lineage>
</organism>